<proteinExistence type="inferred from homology"/>
<dbReference type="GO" id="GO:0005886">
    <property type="term" value="C:plasma membrane"/>
    <property type="evidence" value="ECO:0007669"/>
    <property type="project" value="UniProtKB-SubCell"/>
</dbReference>
<organism evidence="7 8">
    <name type="scientific">Euzebyella marina</name>
    <dbReference type="NCBI Taxonomy" id="1761453"/>
    <lineage>
        <taxon>Bacteria</taxon>
        <taxon>Pseudomonadati</taxon>
        <taxon>Bacteroidota</taxon>
        <taxon>Flavobacteriia</taxon>
        <taxon>Flavobacteriales</taxon>
        <taxon>Flavobacteriaceae</taxon>
        <taxon>Euzebyella</taxon>
    </lineage>
</organism>
<feature type="transmembrane region" description="Helical" evidence="6">
    <location>
        <begin position="157"/>
        <end position="178"/>
    </location>
</feature>
<keyword evidence="6" id="KW-0050">Antiport</keyword>
<evidence type="ECO:0000256" key="3">
    <source>
        <dbReference type="ARBA" id="ARBA00022692"/>
    </source>
</evidence>
<dbReference type="OrthoDB" id="9808135at2"/>
<dbReference type="Pfam" id="PF06965">
    <property type="entry name" value="Na_H_antiport_1"/>
    <property type="match status" value="1"/>
</dbReference>
<dbReference type="PANTHER" id="PTHR30341">
    <property type="entry name" value="SODIUM ION/PROTON ANTIPORTER NHAA-RELATED"/>
    <property type="match status" value="1"/>
</dbReference>
<dbReference type="KEGG" id="emar:D1013_09095"/>
<feature type="transmembrane region" description="Helical" evidence="6">
    <location>
        <begin position="184"/>
        <end position="202"/>
    </location>
</feature>
<keyword evidence="6" id="KW-0813">Transport</keyword>
<dbReference type="PANTHER" id="PTHR30341:SF0">
    <property type="entry name" value="NA(+)_H(+) ANTIPORTER NHAA"/>
    <property type="match status" value="1"/>
</dbReference>
<feature type="transmembrane region" description="Helical" evidence="6">
    <location>
        <begin position="102"/>
        <end position="121"/>
    </location>
</feature>
<feature type="transmembrane region" description="Helical" evidence="6">
    <location>
        <begin position="63"/>
        <end position="81"/>
    </location>
</feature>
<dbReference type="GO" id="GO:0006885">
    <property type="term" value="P:regulation of pH"/>
    <property type="evidence" value="ECO:0007669"/>
    <property type="project" value="UniProtKB-UniRule"/>
</dbReference>
<protein>
    <recommendedName>
        <fullName evidence="6">Na(+)/H(+) antiporter NhaA</fullName>
    </recommendedName>
    <alternativeName>
        <fullName evidence="6">Sodium/proton antiporter NhaA</fullName>
    </alternativeName>
</protein>
<evidence type="ECO:0000313" key="7">
    <source>
        <dbReference type="EMBL" id="AYN67504.1"/>
    </source>
</evidence>
<comment type="function">
    <text evidence="6">Na(+)/H(+) antiporter that extrudes sodium in exchange for external protons.</text>
</comment>
<dbReference type="InterPro" id="IPR023171">
    <property type="entry name" value="Na/H_antiporter_dom_sf"/>
</dbReference>
<dbReference type="AlphaFoldDB" id="A0A3G2L5F0"/>
<evidence type="ECO:0000256" key="2">
    <source>
        <dbReference type="ARBA" id="ARBA00022475"/>
    </source>
</evidence>
<keyword evidence="8" id="KW-1185">Reference proteome</keyword>
<feature type="transmembrane region" description="Helical" evidence="6">
    <location>
        <begin position="209"/>
        <end position="227"/>
    </location>
</feature>
<feature type="transmembrane region" description="Helical" evidence="6">
    <location>
        <begin position="376"/>
        <end position="395"/>
    </location>
</feature>
<keyword evidence="6" id="KW-0915">Sodium</keyword>
<evidence type="ECO:0000256" key="6">
    <source>
        <dbReference type="HAMAP-Rule" id="MF_01844"/>
    </source>
</evidence>
<feature type="transmembrane region" description="Helical" evidence="6">
    <location>
        <begin position="333"/>
        <end position="356"/>
    </location>
</feature>
<feature type="transmembrane region" description="Helical" evidence="6">
    <location>
        <begin position="407"/>
        <end position="426"/>
    </location>
</feature>
<feature type="transmembrane region" description="Helical" evidence="6">
    <location>
        <begin position="302"/>
        <end position="321"/>
    </location>
</feature>
<keyword evidence="2 6" id="KW-1003">Cell membrane</keyword>
<comment type="similarity">
    <text evidence="6">Belongs to the NhaA Na(+)/H(+) (TC 2.A.33) antiporter family.</text>
</comment>
<gene>
    <name evidence="6 7" type="primary">nhaA</name>
    <name evidence="7" type="ORF">D1013_09095</name>
</gene>
<evidence type="ECO:0000256" key="5">
    <source>
        <dbReference type="ARBA" id="ARBA00023136"/>
    </source>
</evidence>
<dbReference type="EMBL" id="CP032050">
    <property type="protein sequence ID" value="AYN67504.1"/>
    <property type="molecule type" value="Genomic_DNA"/>
</dbReference>
<name>A0A3G2L5F0_9FLAO</name>
<keyword evidence="6" id="KW-0739">Sodium transport</keyword>
<dbReference type="NCBIfam" id="TIGR00773">
    <property type="entry name" value="NhaA"/>
    <property type="match status" value="1"/>
</dbReference>
<accession>A0A3G2L5F0</accession>
<dbReference type="Proteomes" id="UP000276309">
    <property type="component" value="Chromosome"/>
</dbReference>
<comment type="catalytic activity">
    <reaction evidence="6">
        <text>Na(+)(in) + 2 H(+)(out) = Na(+)(out) + 2 H(+)(in)</text>
        <dbReference type="Rhea" id="RHEA:29251"/>
        <dbReference type="ChEBI" id="CHEBI:15378"/>
        <dbReference type="ChEBI" id="CHEBI:29101"/>
    </reaction>
</comment>
<keyword evidence="5 6" id="KW-0472">Membrane</keyword>
<feature type="transmembrane region" description="Helical" evidence="6">
    <location>
        <begin position="127"/>
        <end position="145"/>
    </location>
</feature>
<reference evidence="7 8" key="1">
    <citation type="submission" date="2018-08" db="EMBL/GenBank/DDBJ databases">
        <title>The reduced genetic potential of extracellular carbohydrate catabolism in Euzebyella marina RN62, a Flavobacteriia bacterium isolated from the hadal water.</title>
        <authorList>
            <person name="Xue C."/>
        </authorList>
    </citation>
    <scope>NUCLEOTIDE SEQUENCE [LARGE SCALE GENOMIC DNA]</scope>
    <source>
        <strain evidence="7 8">RN62</strain>
    </source>
</reference>
<dbReference type="RefSeq" id="WP_121848520.1">
    <property type="nucleotide sequence ID" value="NZ_CP032050.1"/>
</dbReference>
<dbReference type="HAMAP" id="MF_01844">
    <property type="entry name" value="NhaA"/>
    <property type="match status" value="1"/>
</dbReference>
<keyword evidence="4 6" id="KW-1133">Transmembrane helix</keyword>
<dbReference type="GO" id="GO:0015385">
    <property type="term" value="F:sodium:proton antiporter activity"/>
    <property type="evidence" value="ECO:0007669"/>
    <property type="project" value="UniProtKB-UniRule"/>
</dbReference>
<comment type="subcellular location">
    <subcellularLocation>
        <location evidence="1">Cell inner membrane</location>
        <topology evidence="1">Multi-pass membrane protein</topology>
    </subcellularLocation>
    <subcellularLocation>
        <location evidence="6">Cell membrane</location>
        <topology evidence="6">Multi-pass membrane protein</topology>
    </subcellularLocation>
</comment>
<keyword evidence="3 6" id="KW-0812">Transmembrane</keyword>
<sequence>MLKKILSPFQNFIKIESLGGLLLILATLIALFWANSPFSASYFNLWKFRLGIITETYEFSKPLFLWINDGLMAIFFFLIGLEIKREVLIGELNSVRKVAFPLFGAIGGMLVPICVFLAFNQNSETELAWGIPMATDIAFSLAILNMLGNKVPMNLKIFLTAFAIVDDLGAVMVIALFYTGTIQISMLLTAFLILGLLYFLAYKGYYSKFLLTFSGIVVWFLFLKAGVHPTLAGILMAFCVPVRQTIKTPAFMGHFEEIYRDIQDARVLSKPVLSSGQLNQLGRMEHFMVKFRSPLQSLEHNLHGWVAYFIVPIFALANAGISLKDLGEIDYVLAINITLALLLGKGFGVSLVVYIAEKLKWLVVPGDIGQRQIFGVSFLAGIGFTMAFFIANLAFESSLYLNSAKIGILLGSGLSAMVGYCILATTKNRKAEA</sequence>
<dbReference type="InterPro" id="IPR004670">
    <property type="entry name" value="NhaA"/>
</dbReference>
<keyword evidence="6" id="KW-0406">Ion transport</keyword>
<evidence type="ECO:0000256" key="4">
    <source>
        <dbReference type="ARBA" id="ARBA00022989"/>
    </source>
</evidence>
<feature type="transmembrane region" description="Helical" evidence="6">
    <location>
        <begin position="21"/>
        <end position="43"/>
    </location>
</feature>
<evidence type="ECO:0000256" key="1">
    <source>
        <dbReference type="ARBA" id="ARBA00004429"/>
    </source>
</evidence>
<dbReference type="Gene3D" id="1.20.1530.10">
    <property type="entry name" value="Na+/H+ antiporter like domain"/>
    <property type="match status" value="1"/>
</dbReference>
<evidence type="ECO:0000313" key="8">
    <source>
        <dbReference type="Proteomes" id="UP000276309"/>
    </source>
</evidence>